<keyword evidence="3" id="KW-1185">Reference proteome</keyword>
<name>A0A9X2FX62_9RHOB</name>
<dbReference type="AlphaFoldDB" id="A0A9X2FX62"/>
<evidence type="ECO:0000313" key="2">
    <source>
        <dbReference type="EMBL" id="MCP1169193.1"/>
    </source>
</evidence>
<protein>
    <submittedName>
        <fullName evidence="2">Host specificity protein</fullName>
    </submittedName>
</protein>
<dbReference type="Pfam" id="PF23666">
    <property type="entry name" value="Rcc01698_C"/>
    <property type="match status" value="1"/>
</dbReference>
<evidence type="ECO:0000313" key="3">
    <source>
        <dbReference type="Proteomes" id="UP001139477"/>
    </source>
</evidence>
<feature type="non-terminal residue" evidence="2">
    <location>
        <position position="1"/>
    </location>
</feature>
<dbReference type="InterPro" id="IPR056490">
    <property type="entry name" value="Rcc01698_C"/>
</dbReference>
<feature type="domain" description="Rcc01698-like C-terminal" evidence="1">
    <location>
        <begin position="110"/>
        <end position="210"/>
    </location>
</feature>
<reference evidence="2" key="1">
    <citation type="submission" date="2022-06" db="EMBL/GenBank/DDBJ databases">
        <title>Limimaricola sediminis sp. nov., isolated from an intertidal sediment.</title>
        <authorList>
            <person name="Shao X."/>
        </authorList>
    </citation>
    <scope>NUCLEOTIDE SEQUENCE</scope>
    <source>
        <strain evidence="2">ASW11-118</strain>
    </source>
</reference>
<organism evidence="2 3">
    <name type="scientific">Limimaricola litoreus</name>
    <dbReference type="NCBI Taxonomy" id="2955316"/>
    <lineage>
        <taxon>Bacteria</taxon>
        <taxon>Pseudomonadati</taxon>
        <taxon>Pseudomonadota</taxon>
        <taxon>Alphaproteobacteria</taxon>
        <taxon>Rhodobacterales</taxon>
        <taxon>Paracoccaceae</taxon>
        <taxon>Limimaricola</taxon>
    </lineage>
</organism>
<accession>A0A9X2FX62</accession>
<proteinExistence type="predicted"/>
<evidence type="ECO:0000259" key="1">
    <source>
        <dbReference type="Pfam" id="PF23666"/>
    </source>
</evidence>
<gene>
    <name evidence="2" type="ORF">NHG85_11775</name>
</gene>
<sequence>DVVEILGAPGGNWRIDRLERTTHAQVEAVRTAPGLYLPQPAEAEATSPGAYIPPVPVEGVFLDLPLLTGEEVAHAPHFAATARPWPGAVALASGVEDADHRLNLVQSLPATIGVTETAMAAAPSGIWDRGRALRVRLAQGQLTSASEAAILSGANLCAIGDGTSDHWEVFQFQTAEPVAPGVYHLSLRLRGQAGTDGVMPDVWPVGSRFVLLDGVPRQIDLPQAARGLERHYRYGPARRPLTDPSWRHELRAFAGIGLRPYAPAHLSAREAQGDLRITWVRRARRGADAWEGRDVPLDEGREAYLVRILQDGVVLREAEVDTPAYSYSAEARAADGTDGAAGALVVQVAQISEAFGPGPFAAIEVAA</sequence>
<comment type="caution">
    <text evidence="2">The sequence shown here is derived from an EMBL/GenBank/DDBJ whole genome shotgun (WGS) entry which is preliminary data.</text>
</comment>
<dbReference type="EMBL" id="JAMYXC010000181">
    <property type="protein sequence ID" value="MCP1169193.1"/>
    <property type="molecule type" value="Genomic_DNA"/>
</dbReference>
<dbReference type="Proteomes" id="UP001139477">
    <property type="component" value="Unassembled WGS sequence"/>
</dbReference>